<dbReference type="AlphaFoldDB" id="A0A2U2XGC3"/>
<feature type="domain" description="Peptidoglycan binding-like" evidence="1">
    <location>
        <begin position="9"/>
        <end position="59"/>
    </location>
</feature>
<sequence>MKTIKLHSRGQEVTQLQILLNILPDGIFGPATQLAVLNFQQSQNIEDDGIVGPITWSLLYDGWELIHHSLEEKTDLYTPYFLPYKKTHTKPTQKKWIFLHHTAGWQNPYRVIDTWNENSEKNIATEFVIGGQSIHNDNSDHDGKILHAIPNNGWAWHLGIGNQPLHRESIGIELCSFGALTKGYFEKTEDNKPKYVHKAKNSFFTYVGQEVDPEQVVELENEFRGYNYFHKYSIEQLKSLKELLLKLANEHNIDVREGLPNLIRKEGVKAFEFIGTKMCNDSPGVWSHANVNKWKLDIAPQEGLIEMLLGL</sequence>
<dbReference type="Gene3D" id="1.10.101.10">
    <property type="entry name" value="PGBD-like superfamily/PGBD"/>
    <property type="match status" value="1"/>
</dbReference>
<gene>
    <name evidence="3" type="ORF">DIT68_00400</name>
</gene>
<dbReference type="Proteomes" id="UP000245370">
    <property type="component" value="Unassembled WGS sequence"/>
</dbReference>
<name>A0A2U2XGC3_9FLAO</name>
<dbReference type="GO" id="GO:0008745">
    <property type="term" value="F:N-acetylmuramoyl-L-alanine amidase activity"/>
    <property type="evidence" value="ECO:0007669"/>
    <property type="project" value="InterPro"/>
</dbReference>
<dbReference type="Pfam" id="PF01510">
    <property type="entry name" value="Amidase_2"/>
    <property type="match status" value="1"/>
</dbReference>
<evidence type="ECO:0000313" key="3">
    <source>
        <dbReference type="EMBL" id="PWH86761.1"/>
    </source>
</evidence>
<dbReference type="InterPro" id="IPR002477">
    <property type="entry name" value="Peptidoglycan-bd-like"/>
</dbReference>
<dbReference type="Gene3D" id="3.40.80.10">
    <property type="entry name" value="Peptidoglycan recognition protein-like"/>
    <property type="match status" value="1"/>
</dbReference>
<dbReference type="Pfam" id="PF01471">
    <property type="entry name" value="PG_binding_1"/>
    <property type="match status" value="1"/>
</dbReference>
<evidence type="ECO:0000259" key="1">
    <source>
        <dbReference type="Pfam" id="PF01471"/>
    </source>
</evidence>
<evidence type="ECO:0008006" key="5">
    <source>
        <dbReference type="Google" id="ProtNLM"/>
    </source>
</evidence>
<dbReference type="InterPro" id="IPR036366">
    <property type="entry name" value="PGBDSf"/>
</dbReference>
<dbReference type="InterPro" id="IPR002502">
    <property type="entry name" value="Amidase_domain"/>
</dbReference>
<feature type="domain" description="N-acetylmuramoyl-L-alanine amidase" evidence="2">
    <location>
        <begin position="95"/>
        <end position="256"/>
    </location>
</feature>
<dbReference type="SUPFAM" id="SSF55846">
    <property type="entry name" value="N-acetylmuramoyl-L-alanine amidase-like"/>
    <property type="match status" value="1"/>
</dbReference>
<dbReference type="EMBL" id="QFRJ01000001">
    <property type="protein sequence ID" value="PWH86761.1"/>
    <property type="molecule type" value="Genomic_DNA"/>
</dbReference>
<dbReference type="InterPro" id="IPR036505">
    <property type="entry name" value="Amidase/PGRP_sf"/>
</dbReference>
<keyword evidence="4" id="KW-1185">Reference proteome</keyword>
<reference evidence="3 4" key="1">
    <citation type="submission" date="2018-05" db="EMBL/GenBank/DDBJ databases">
        <title>Brumimicrobium oceani sp. nov., isolated from coastal sediment.</title>
        <authorList>
            <person name="Kou Y."/>
        </authorList>
    </citation>
    <scope>NUCLEOTIDE SEQUENCE [LARGE SCALE GENOMIC DNA]</scope>
    <source>
        <strain evidence="3 4">C305</strain>
    </source>
</reference>
<organism evidence="3 4">
    <name type="scientific">Brumimicrobium oceani</name>
    <dbReference type="NCBI Taxonomy" id="2100725"/>
    <lineage>
        <taxon>Bacteria</taxon>
        <taxon>Pseudomonadati</taxon>
        <taxon>Bacteroidota</taxon>
        <taxon>Flavobacteriia</taxon>
        <taxon>Flavobacteriales</taxon>
        <taxon>Crocinitomicaceae</taxon>
        <taxon>Brumimicrobium</taxon>
    </lineage>
</organism>
<dbReference type="SUPFAM" id="SSF47090">
    <property type="entry name" value="PGBD-like"/>
    <property type="match status" value="1"/>
</dbReference>
<evidence type="ECO:0000313" key="4">
    <source>
        <dbReference type="Proteomes" id="UP000245370"/>
    </source>
</evidence>
<accession>A0A2U2XGC3</accession>
<proteinExistence type="predicted"/>
<dbReference type="InterPro" id="IPR036365">
    <property type="entry name" value="PGBD-like_sf"/>
</dbReference>
<dbReference type="RefSeq" id="WP_109357842.1">
    <property type="nucleotide sequence ID" value="NZ_QFRJ01000001.1"/>
</dbReference>
<dbReference type="OrthoDB" id="1523598at2"/>
<reference evidence="3 4" key="2">
    <citation type="submission" date="2018-05" db="EMBL/GenBank/DDBJ databases">
        <authorList>
            <person name="Lanie J.A."/>
            <person name="Ng W.-L."/>
            <person name="Kazmierczak K.M."/>
            <person name="Andrzejewski T.M."/>
            <person name="Davidsen T.M."/>
            <person name="Wayne K.J."/>
            <person name="Tettelin H."/>
            <person name="Glass J.I."/>
            <person name="Rusch D."/>
            <person name="Podicherti R."/>
            <person name="Tsui H.-C.T."/>
            <person name="Winkler M.E."/>
        </authorList>
    </citation>
    <scope>NUCLEOTIDE SEQUENCE [LARGE SCALE GENOMIC DNA]</scope>
    <source>
        <strain evidence="3 4">C305</strain>
    </source>
</reference>
<comment type="caution">
    <text evidence="3">The sequence shown here is derived from an EMBL/GenBank/DDBJ whole genome shotgun (WGS) entry which is preliminary data.</text>
</comment>
<evidence type="ECO:0000259" key="2">
    <source>
        <dbReference type="Pfam" id="PF01510"/>
    </source>
</evidence>
<dbReference type="GO" id="GO:0009253">
    <property type="term" value="P:peptidoglycan catabolic process"/>
    <property type="evidence" value="ECO:0007669"/>
    <property type="project" value="InterPro"/>
</dbReference>
<protein>
    <recommendedName>
        <fullName evidence="5">Peptidoglycan binding-like domain-containing protein</fullName>
    </recommendedName>
</protein>